<dbReference type="Pfam" id="PF09960">
    <property type="entry name" value="DUF2194"/>
    <property type="match status" value="1"/>
</dbReference>
<protein>
    <recommendedName>
        <fullName evidence="4">DUF2194 domain-containing protein</fullName>
    </recommendedName>
</protein>
<keyword evidence="1" id="KW-0472">Membrane</keyword>
<evidence type="ECO:0000313" key="3">
    <source>
        <dbReference type="Proteomes" id="UP000252415"/>
    </source>
</evidence>
<dbReference type="OrthoDB" id="9761886at2"/>
<dbReference type="AlphaFoldDB" id="A0A368VXT2"/>
<dbReference type="GO" id="GO:0005975">
    <property type="term" value="P:carbohydrate metabolic process"/>
    <property type="evidence" value="ECO:0007669"/>
    <property type="project" value="InterPro"/>
</dbReference>
<evidence type="ECO:0008006" key="4">
    <source>
        <dbReference type="Google" id="ProtNLM"/>
    </source>
</evidence>
<name>A0A368VXT2_9BACL</name>
<comment type="caution">
    <text evidence="2">The sequence shown here is derived from an EMBL/GenBank/DDBJ whole genome shotgun (WGS) entry which is preliminary data.</text>
</comment>
<sequence>MKPKIRLNRNVYLIIIGVVLLAIGVQITQSQFVLQFSSNEQMNSSVKQWKDAVASRPASSTAAPPYCLAFDGADEYSVKVNDQALHVLQYMKKPVKDIDIRQRELNPSGCEAVLVSVQQLGLLGETQVLADYVNQGGYAFLTVQPVQDDAFFRLYRKMGILDVGDISDSQGIKLTSNVLIGERGLLIDDSFVTNPVMSVELDEKSRMHATTASGMPLLWEFPYGEGKFMVFNGAMLQEKINRGLLAGAISMLQPDFIYPIFNSKIMYIDDFPAPISKVLDAAIYRDFRRDRPTFFRDVWWPDMLKAAKRFDIRYSAVLIESYHDEITPPFRSPKDADEEGLISYGREVLKSGGEIGLHGYNHQSLILSQAVADEFGYNAWQSVDDMAKAIEEVVRFAKTAFPNYTMLTYVPPSNVLSPEGREALKKGWPDIAVISSLYGEDASGLAYVQEYEIAKDGILEMPRVTSGYLEGTFERWAEASTMTSLGIFSHFLHPDDLLNTERNRGLNWEKLYEKYSDMLARLDTTYPWLRPMTSTEAANGMAEMLSSSVEWNRSGPTLHGSIQPYRSEAFFILRTEKTIRSHVGCTVLKIDDGTYLITAGKAEFDIELGD</sequence>
<dbReference type="SUPFAM" id="SSF88713">
    <property type="entry name" value="Glycoside hydrolase/deacetylase"/>
    <property type="match status" value="1"/>
</dbReference>
<keyword evidence="1" id="KW-1133">Transmembrane helix</keyword>
<accession>A0A368VXT2</accession>
<dbReference type="InterPro" id="IPR011330">
    <property type="entry name" value="Glyco_hydro/deAcase_b/a-brl"/>
</dbReference>
<organism evidence="2 3">
    <name type="scientific">Paenibacillus prosopidis</name>
    <dbReference type="NCBI Taxonomy" id="630520"/>
    <lineage>
        <taxon>Bacteria</taxon>
        <taxon>Bacillati</taxon>
        <taxon>Bacillota</taxon>
        <taxon>Bacilli</taxon>
        <taxon>Bacillales</taxon>
        <taxon>Paenibacillaceae</taxon>
        <taxon>Paenibacillus</taxon>
    </lineage>
</organism>
<evidence type="ECO:0000256" key="1">
    <source>
        <dbReference type="SAM" id="Phobius"/>
    </source>
</evidence>
<dbReference type="RefSeq" id="WP_114381442.1">
    <property type="nucleotide sequence ID" value="NZ_QPJD01000010.1"/>
</dbReference>
<dbReference type="Gene3D" id="3.20.20.370">
    <property type="entry name" value="Glycoside hydrolase/deacetylase"/>
    <property type="match status" value="1"/>
</dbReference>
<feature type="transmembrane region" description="Helical" evidence="1">
    <location>
        <begin position="12"/>
        <end position="34"/>
    </location>
</feature>
<dbReference type="Proteomes" id="UP000252415">
    <property type="component" value="Unassembled WGS sequence"/>
</dbReference>
<gene>
    <name evidence="2" type="ORF">DFP97_110192</name>
</gene>
<dbReference type="EMBL" id="QPJD01000010">
    <property type="protein sequence ID" value="RCW45602.1"/>
    <property type="molecule type" value="Genomic_DNA"/>
</dbReference>
<keyword evidence="1" id="KW-0812">Transmembrane</keyword>
<proteinExistence type="predicted"/>
<keyword evidence="3" id="KW-1185">Reference proteome</keyword>
<reference evidence="2 3" key="1">
    <citation type="submission" date="2018-07" db="EMBL/GenBank/DDBJ databases">
        <title>Genomic Encyclopedia of Type Strains, Phase III (KMG-III): the genomes of soil and plant-associated and newly described type strains.</title>
        <authorList>
            <person name="Whitman W."/>
        </authorList>
    </citation>
    <scope>NUCLEOTIDE SEQUENCE [LARGE SCALE GENOMIC DNA]</scope>
    <source>
        <strain evidence="2 3">CECT 7506</strain>
    </source>
</reference>
<dbReference type="CDD" id="cd10924">
    <property type="entry name" value="CE4_COG4878"/>
    <property type="match status" value="1"/>
</dbReference>
<dbReference type="InterPro" id="IPR018695">
    <property type="entry name" value="DUF2194"/>
</dbReference>
<evidence type="ECO:0000313" key="2">
    <source>
        <dbReference type="EMBL" id="RCW45602.1"/>
    </source>
</evidence>